<evidence type="ECO:0000256" key="5">
    <source>
        <dbReference type="ARBA" id="ARBA00034021"/>
    </source>
</evidence>
<comment type="catalytic activity">
    <reaction evidence="5 6">
        <text>Hydrolysis of proteins to small peptides in the presence of ATP and magnesium. alpha-casein is the usual test substrate. In the absence of ATP, only oligopeptides shorter than five residues are hydrolyzed (such as succinyl-Leu-Tyr-|-NHMec, and Leu-Tyr-Leu-|-Tyr-Trp, in which cleavage of the -Tyr-|-Leu- and -Tyr-|-Trp bonds also occurs).</text>
        <dbReference type="EC" id="3.4.21.92"/>
    </reaction>
</comment>
<evidence type="ECO:0000256" key="7">
    <source>
        <dbReference type="RuleBase" id="RU003567"/>
    </source>
</evidence>
<evidence type="ECO:0000313" key="8">
    <source>
        <dbReference type="EMBL" id="QPH85822.1"/>
    </source>
</evidence>
<dbReference type="PANTHER" id="PTHR10381">
    <property type="entry name" value="ATP-DEPENDENT CLP PROTEASE PROTEOLYTIC SUBUNIT"/>
    <property type="match status" value="1"/>
</dbReference>
<dbReference type="PROSITE" id="PS00382">
    <property type="entry name" value="CLP_PROTEASE_HIS"/>
    <property type="match status" value="1"/>
</dbReference>
<dbReference type="Pfam" id="PF00574">
    <property type="entry name" value="CLP_protease"/>
    <property type="match status" value="1"/>
</dbReference>
<dbReference type="CDD" id="cd07017">
    <property type="entry name" value="S14_ClpP_2"/>
    <property type="match status" value="1"/>
</dbReference>
<feature type="active site" evidence="6">
    <location>
        <position position="113"/>
    </location>
</feature>
<dbReference type="AlphaFoldDB" id="A0AAE7TN98"/>
<dbReference type="GO" id="GO:0051117">
    <property type="term" value="F:ATPase binding"/>
    <property type="evidence" value="ECO:0007669"/>
    <property type="project" value="TreeGrafter"/>
</dbReference>
<dbReference type="PANTHER" id="PTHR10381:SF11">
    <property type="entry name" value="ATP-DEPENDENT CLP PROTEASE PROTEOLYTIC SUBUNIT, MITOCHONDRIAL"/>
    <property type="match status" value="1"/>
</dbReference>
<comment type="similarity">
    <text evidence="1 7">Belongs to the peptidase S14 family.</text>
</comment>
<dbReference type="InterPro" id="IPR033135">
    <property type="entry name" value="ClpP_His_AS"/>
</dbReference>
<evidence type="ECO:0000256" key="2">
    <source>
        <dbReference type="ARBA" id="ARBA00022670"/>
    </source>
</evidence>
<sequence length="186" mass="20716">MQEKEKLNFTDIHMSLLADRNIFLYGQIDQEICLNTQKTLLYLNSTNKSSDINIYISGPGGSIYDGFGLIDFMQTIKAPINTFCVGLAASMSALIFLSGDKRYMLPNSSLMLHQPLGGVSGQASDIELMANQILKTKSKINNMIMQRSKLELEKIEQITDRDCYIDADTAIKYGLANEIITSNKGE</sequence>
<evidence type="ECO:0000256" key="1">
    <source>
        <dbReference type="ARBA" id="ARBA00007039"/>
    </source>
</evidence>
<proteinExistence type="inferred from homology"/>
<dbReference type="PRINTS" id="PR00127">
    <property type="entry name" value="CLPPROTEASEP"/>
</dbReference>
<dbReference type="InterPro" id="IPR023562">
    <property type="entry name" value="ClpP/TepA"/>
</dbReference>
<dbReference type="GO" id="GO:0009368">
    <property type="term" value="C:endopeptidase Clp complex"/>
    <property type="evidence" value="ECO:0007669"/>
    <property type="project" value="TreeGrafter"/>
</dbReference>
<dbReference type="InterPro" id="IPR001907">
    <property type="entry name" value="ClpP"/>
</dbReference>
<dbReference type="GO" id="GO:0004252">
    <property type="term" value="F:serine-type endopeptidase activity"/>
    <property type="evidence" value="ECO:0007669"/>
    <property type="project" value="UniProtKB-EC"/>
</dbReference>
<dbReference type="GO" id="GO:0004176">
    <property type="term" value="F:ATP-dependent peptidase activity"/>
    <property type="evidence" value="ECO:0007669"/>
    <property type="project" value="InterPro"/>
</dbReference>
<dbReference type="RefSeq" id="WP_087579607.1">
    <property type="nucleotide sequence ID" value="NZ_CABMLB010000002.1"/>
</dbReference>
<keyword evidence="2 8" id="KW-0645">Protease</keyword>
<evidence type="ECO:0000256" key="3">
    <source>
        <dbReference type="ARBA" id="ARBA00022801"/>
    </source>
</evidence>
<dbReference type="SUPFAM" id="SSF52096">
    <property type="entry name" value="ClpP/crotonase"/>
    <property type="match status" value="1"/>
</dbReference>
<name>A0AAE7TN98_9BACT</name>
<keyword evidence="3" id="KW-0378">Hydrolase</keyword>
<dbReference type="GO" id="GO:0006515">
    <property type="term" value="P:protein quality control for misfolded or incompletely synthesized proteins"/>
    <property type="evidence" value="ECO:0007669"/>
    <property type="project" value="TreeGrafter"/>
</dbReference>
<dbReference type="Gene3D" id="3.90.226.10">
    <property type="entry name" value="2-enoyl-CoA Hydratase, Chain A, domain 1"/>
    <property type="match status" value="1"/>
</dbReference>
<accession>A0AAE7TN98</accession>
<evidence type="ECO:0000256" key="6">
    <source>
        <dbReference type="PROSITE-ProRule" id="PRU10086"/>
    </source>
</evidence>
<organism evidence="8 9">
    <name type="scientific">Campylobacter concisus</name>
    <dbReference type="NCBI Taxonomy" id="199"/>
    <lineage>
        <taxon>Bacteria</taxon>
        <taxon>Pseudomonadati</taxon>
        <taxon>Campylobacterota</taxon>
        <taxon>Epsilonproteobacteria</taxon>
        <taxon>Campylobacterales</taxon>
        <taxon>Campylobacteraceae</taxon>
        <taxon>Campylobacter</taxon>
    </lineage>
</organism>
<dbReference type="Proteomes" id="UP000594513">
    <property type="component" value="Chromosome"/>
</dbReference>
<evidence type="ECO:0000313" key="9">
    <source>
        <dbReference type="Proteomes" id="UP000594513"/>
    </source>
</evidence>
<keyword evidence="4" id="KW-0720">Serine protease</keyword>
<dbReference type="EMBL" id="CP049272">
    <property type="protein sequence ID" value="QPH85822.1"/>
    <property type="molecule type" value="Genomic_DNA"/>
</dbReference>
<gene>
    <name evidence="8" type="ORF">CVT17_02015</name>
</gene>
<reference evidence="8 9" key="1">
    <citation type="journal article" date="2018" name="Emerg. Microbes Infect.">
        <title>Genomic analysis of oral Campylobacter concisus strains identified a potential bacterial molecular marker associated with active Crohn's disease.</title>
        <authorList>
            <person name="Liu F."/>
            <person name="Ma R."/>
            <person name="Tay C.Y.A."/>
            <person name="Octavia S."/>
            <person name="Lan R."/>
            <person name="Chung H.K.L."/>
            <person name="Riordan S.M."/>
            <person name="Grimm M.C."/>
            <person name="Leong R.W."/>
            <person name="Tanaka M.M."/>
            <person name="Connor S."/>
            <person name="Zhang L."/>
        </authorList>
    </citation>
    <scope>NUCLEOTIDE SEQUENCE [LARGE SCALE GENOMIC DNA]</scope>
    <source>
        <strain evidence="8 9">P27CDO-S2</strain>
    </source>
</reference>
<evidence type="ECO:0000256" key="4">
    <source>
        <dbReference type="ARBA" id="ARBA00022825"/>
    </source>
</evidence>
<dbReference type="InterPro" id="IPR029045">
    <property type="entry name" value="ClpP/crotonase-like_dom_sf"/>
</dbReference>
<protein>
    <recommendedName>
        <fullName evidence="7">ATP-dependent Clp protease proteolytic subunit</fullName>
    </recommendedName>
</protein>